<dbReference type="EMBL" id="VIFY01000022">
    <property type="protein sequence ID" value="TQB75216.1"/>
    <property type="molecule type" value="Genomic_DNA"/>
</dbReference>
<dbReference type="Pfam" id="PF04577">
    <property type="entry name" value="Glyco_transf_61"/>
    <property type="match status" value="1"/>
</dbReference>
<dbReference type="EC" id="2.4.1.255" evidence="1"/>
<evidence type="ECO:0000313" key="12">
    <source>
        <dbReference type="EMBL" id="TQB75216.1"/>
    </source>
</evidence>
<protein>
    <recommendedName>
        <fullName evidence="7">EGF domain-specific O-linked N-acetylglucosamine transferase</fullName>
        <ecNumber evidence="1">2.4.1.255</ecNumber>
    </recommendedName>
    <alternativeName>
        <fullName evidence="8">Extracellular O-linked N-acetylglucosamine transferase</fullName>
    </alternativeName>
</protein>
<dbReference type="InterPro" id="IPR049625">
    <property type="entry name" value="Glyco_transf_61_cat"/>
</dbReference>
<evidence type="ECO:0000256" key="3">
    <source>
        <dbReference type="ARBA" id="ARBA00022679"/>
    </source>
</evidence>
<dbReference type="PANTHER" id="PTHR20961">
    <property type="entry name" value="GLYCOSYLTRANSFERASE"/>
    <property type="match status" value="1"/>
</dbReference>
<proteinExistence type="predicted"/>
<dbReference type="STRING" id="5098.A0A507R309"/>
<reference evidence="12 13" key="1">
    <citation type="submission" date="2019-06" db="EMBL/GenBank/DDBJ databases">
        <title>Wine fermentation using esterase from Monascus purpureus.</title>
        <authorList>
            <person name="Geng C."/>
            <person name="Zhang Y."/>
        </authorList>
    </citation>
    <scope>NUCLEOTIDE SEQUENCE [LARGE SCALE GENOMIC DNA]</scope>
    <source>
        <strain evidence="12">HQ1</strain>
    </source>
</reference>
<sequence>MSPPMETPTPMPAFAPGERPVLLLDLSGLDDDDNDDDNDNDDDVAVAVGITGMDIVDGPAPVELTIIVAADVVNSDMSFCSYATVIACTHGQMPADGGGSKFCVSGSGEDGRAGLEAGYELTQPAVSGVLVSDEAGKQKQKQKRKYAILVKREASNYNLWHSLLEIFSVQMSMDVLRMFTGEEQEKEDINAKVIILDELHDGPVFDLWSLHPSSTKPIRLNEMTKPTETMNIVLPLPGGSNPFWQGDWEDLPCQRSELLRVFVERVLVFYRLDIIENESESADSGSKRKTVVTFIDRREKRRLINQEQHLASLRDALFNTTTTTTTTAGIKVVDFAALSFEEQLRVVRETDVLVGVHGAGLTHGMFLRPGSAMVEILPGGLEHRGFRNLARQMGHRYFCVSGEAQGDWQQSDVGVGEEFVGVVLDAIHTINGMNG</sequence>
<accession>A0A507R309</accession>
<keyword evidence="4" id="KW-0732">Signal</keyword>
<comment type="caution">
    <text evidence="12">The sequence shown here is derived from an EMBL/GenBank/DDBJ whole genome shotgun (WGS) entry which is preliminary data.</text>
</comment>
<evidence type="ECO:0000313" key="13">
    <source>
        <dbReference type="Proteomes" id="UP000319663"/>
    </source>
</evidence>
<name>A0A507R309_MONPU</name>
<evidence type="ECO:0000256" key="5">
    <source>
        <dbReference type="ARBA" id="ARBA00022824"/>
    </source>
</evidence>
<keyword evidence="2" id="KW-0328">Glycosyltransferase</keyword>
<keyword evidence="6" id="KW-0325">Glycoprotein</keyword>
<evidence type="ECO:0000256" key="4">
    <source>
        <dbReference type="ARBA" id="ARBA00022729"/>
    </source>
</evidence>
<evidence type="ECO:0000256" key="1">
    <source>
        <dbReference type="ARBA" id="ARBA00011970"/>
    </source>
</evidence>
<evidence type="ECO:0000256" key="10">
    <source>
        <dbReference type="ARBA" id="ARBA00049432"/>
    </source>
</evidence>
<comment type="catalytic activity">
    <reaction evidence="10">
        <text>L-threonyl-[protein] + UDP-N-acetyl-alpha-D-glucosamine = 3-O-(N-acetyl-beta-D-glucosaminyl)-L-threonyl-[protein] + UDP + H(+)</text>
        <dbReference type="Rhea" id="RHEA:48908"/>
        <dbReference type="Rhea" id="RHEA-COMP:11060"/>
        <dbReference type="Rhea" id="RHEA-COMP:12252"/>
        <dbReference type="ChEBI" id="CHEBI:15378"/>
        <dbReference type="ChEBI" id="CHEBI:30013"/>
        <dbReference type="ChEBI" id="CHEBI:57705"/>
        <dbReference type="ChEBI" id="CHEBI:58223"/>
        <dbReference type="ChEBI" id="CHEBI:90840"/>
        <dbReference type="EC" id="2.4.1.255"/>
    </reaction>
</comment>
<dbReference type="GO" id="GO:0005788">
    <property type="term" value="C:endoplasmic reticulum lumen"/>
    <property type="evidence" value="ECO:0007669"/>
    <property type="project" value="TreeGrafter"/>
</dbReference>
<evidence type="ECO:0000256" key="6">
    <source>
        <dbReference type="ARBA" id="ARBA00023180"/>
    </source>
</evidence>
<evidence type="ECO:0000256" key="8">
    <source>
        <dbReference type="ARBA" id="ARBA00042574"/>
    </source>
</evidence>
<dbReference type="Proteomes" id="UP000319663">
    <property type="component" value="Unassembled WGS sequence"/>
</dbReference>
<keyword evidence="3" id="KW-0808">Transferase</keyword>
<dbReference type="AlphaFoldDB" id="A0A507R309"/>
<evidence type="ECO:0000256" key="7">
    <source>
        <dbReference type="ARBA" id="ARBA00040944"/>
    </source>
</evidence>
<feature type="domain" description="Glycosyltransferase 61 catalytic" evidence="11">
    <location>
        <begin position="279"/>
        <end position="374"/>
    </location>
</feature>
<dbReference type="InterPro" id="IPR007657">
    <property type="entry name" value="Glycosyltransferase_61"/>
</dbReference>
<comment type="catalytic activity">
    <reaction evidence="9">
        <text>L-seryl-[protein] + UDP-N-acetyl-alpha-D-glucosamine = 3-O-(N-acetyl-beta-D-glucosaminyl)-L-seryl-[protein] + UDP + H(+)</text>
        <dbReference type="Rhea" id="RHEA:48904"/>
        <dbReference type="Rhea" id="RHEA-COMP:9863"/>
        <dbReference type="Rhea" id="RHEA-COMP:12251"/>
        <dbReference type="ChEBI" id="CHEBI:15378"/>
        <dbReference type="ChEBI" id="CHEBI:29999"/>
        <dbReference type="ChEBI" id="CHEBI:57705"/>
        <dbReference type="ChEBI" id="CHEBI:58223"/>
        <dbReference type="ChEBI" id="CHEBI:90838"/>
        <dbReference type="EC" id="2.4.1.255"/>
    </reaction>
</comment>
<dbReference type="PANTHER" id="PTHR20961:SF148">
    <property type="entry name" value="EGF DOMAIN-SPECIFIC O-LINKED N-ACETYLGLUCOSAMINE TRANSFERASE"/>
    <property type="match status" value="1"/>
</dbReference>
<gene>
    <name evidence="12" type="ORF">MPDQ_003469</name>
</gene>
<dbReference type="GO" id="GO:0097363">
    <property type="term" value="F:protein O-acetylglucosaminyltransferase activity"/>
    <property type="evidence" value="ECO:0007669"/>
    <property type="project" value="UniProtKB-EC"/>
</dbReference>
<evidence type="ECO:0000256" key="9">
    <source>
        <dbReference type="ARBA" id="ARBA00048317"/>
    </source>
</evidence>
<keyword evidence="13" id="KW-1185">Reference proteome</keyword>
<keyword evidence="5" id="KW-0256">Endoplasmic reticulum</keyword>
<organism evidence="12 13">
    <name type="scientific">Monascus purpureus</name>
    <name type="common">Red mold</name>
    <name type="synonym">Monascus anka</name>
    <dbReference type="NCBI Taxonomy" id="5098"/>
    <lineage>
        <taxon>Eukaryota</taxon>
        <taxon>Fungi</taxon>
        <taxon>Dikarya</taxon>
        <taxon>Ascomycota</taxon>
        <taxon>Pezizomycotina</taxon>
        <taxon>Eurotiomycetes</taxon>
        <taxon>Eurotiomycetidae</taxon>
        <taxon>Eurotiales</taxon>
        <taxon>Aspergillaceae</taxon>
        <taxon>Monascus</taxon>
    </lineage>
</organism>
<evidence type="ECO:0000256" key="2">
    <source>
        <dbReference type="ARBA" id="ARBA00022676"/>
    </source>
</evidence>
<evidence type="ECO:0000259" key="11">
    <source>
        <dbReference type="Pfam" id="PF04577"/>
    </source>
</evidence>